<gene>
    <name evidence="2" type="ORF">CSP5_1827</name>
</gene>
<dbReference type="AlphaFoldDB" id="A0A1N5WJ66"/>
<evidence type="ECO:0000313" key="2">
    <source>
        <dbReference type="EMBL" id="SIM84520.1"/>
    </source>
</evidence>
<dbReference type="PANTHER" id="PTHR38342:SF1">
    <property type="entry name" value="SLR5037 PROTEIN"/>
    <property type="match status" value="1"/>
</dbReference>
<sequence length="135" mass="15157">MATEYRKNSKLTFEEACSKVPDLVTRNGFAVLAEIKTSEILKSKGFDYTELRTYDICNAGLASRALAMDTRLESLLPCHLIVKNAGDHSEISVQLPGEIFRTLNLSHSKDMEPFLVEVETKLKKIVNSFMDNDSI</sequence>
<accession>A0A1N5WJ66</accession>
<dbReference type="CDD" id="cd14797">
    <property type="entry name" value="DUF302"/>
    <property type="match status" value="1"/>
</dbReference>
<dbReference type="Proteomes" id="UP000195607">
    <property type="component" value="Chromosome I"/>
</dbReference>
<dbReference type="Gene3D" id="3.30.310.70">
    <property type="entry name" value="TT1751-like domain"/>
    <property type="match status" value="1"/>
</dbReference>
<evidence type="ECO:0000313" key="3">
    <source>
        <dbReference type="Proteomes" id="UP000195607"/>
    </source>
</evidence>
<evidence type="ECO:0000259" key="1">
    <source>
        <dbReference type="Pfam" id="PF03625"/>
    </source>
</evidence>
<protein>
    <recommendedName>
        <fullName evidence="1">DUF302 domain-containing protein</fullName>
    </recommendedName>
</protein>
<dbReference type="EMBL" id="LT671858">
    <property type="protein sequence ID" value="SIM84520.1"/>
    <property type="molecule type" value="Genomic_DNA"/>
</dbReference>
<dbReference type="InterPro" id="IPR035923">
    <property type="entry name" value="TT1751-like_sf"/>
</dbReference>
<organism evidence="2 3">
    <name type="scientific">Cuniculiplasma divulgatum</name>
    <dbReference type="NCBI Taxonomy" id="1673428"/>
    <lineage>
        <taxon>Archaea</taxon>
        <taxon>Methanobacteriati</taxon>
        <taxon>Thermoplasmatota</taxon>
        <taxon>Thermoplasmata</taxon>
        <taxon>Thermoplasmatales</taxon>
        <taxon>Cuniculiplasmataceae</taxon>
        <taxon>Cuniculiplasma</taxon>
    </lineage>
</organism>
<dbReference type="Pfam" id="PF03625">
    <property type="entry name" value="DUF302"/>
    <property type="match status" value="1"/>
</dbReference>
<reference evidence="2 3" key="1">
    <citation type="submission" date="2016-04" db="EMBL/GenBank/DDBJ databases">
        <authorList>
            <person name="Evans L.H."/>
            <person name="Alamgir A."/>
            <person name="Owens N."/>
            <person name="Weber N.D."/>
            <person name="Virtaneva K."/>
            <person name="Barbian K."/>
            <person name="Babar A."/>
            <person name="Rosenke K."/>
        </authorList>
    </citation>
    <scope>NUCLEOTIDE SEQUENCE [LARGE SCALE GENOMIC DNA]</scope>
    <source>
        <strain evidence="3">S5(T) (JCM 30642 \VKM B-2941)</strain>
    </source>
</reference>
<name>A0A1N5WJ66_9ARCH</name>
<dbReference type="SUPFAM" id="SSF103247">
    <property type="entry name" value="TT1751-like"/>
    <property type="match status" value="1"/>
</dbReference>
<feature type="domain" description="DUF302" evidence="1">
    <location>
        <begin position="36"/>
        <end position="94"/>
    </location>
</feature>
<dbReference type="RefSeq" id="WP_148690183.1">
    <property type="nucleotide sequence ID" value="NZ_LT671858.1"/>
</dbReference>
<dbReference type="InterPro" id="IPR005180">
    <property type="entry name" value="DUF302"/>
</dbReference>
<proteinExistence type="predicted"/>
<dbReference type="PANTHER" id="PTHR38342">
    <property type="entry name" value="SLR5037 PROTEIN"/>
    <property type="match status" value="1"/>
</dbReference>
<dbReference type="GeneID" id="41589067"/>